<keyword evidence="3" id="KW-1185">Reference proteome</keyword>
<name>A0AA36D4H3_9BILA</name>
<evidence type="ECO:0000256" key="1">
    <source>
        <dbReference type="SAM" id="MobiDB-lite"/>
    </source>
</evidence>
<accession>A0AA36D4H3</accession>
<feature type="region of interest" description="Disordered" evidence="1">
    <location>
        <begin position="1"/>
        <end position="48"/>
    </location>
</feature>
<gene>
    <name evidence="2" type="ORF">MSPICULIGERA_LOCUS19086</name>
</gene>
<sequence>MVLAKPGFKDGQQNKNPHQKRIGCYKRASPRGRKQAAPPKPGVNVGELHKHSYQPRICVLRTKGRQQAADKFMGELQDLNGPCARPLFQSFNCHPAPAAPGEPQQRQRPPRALDYTEAPTSA</sequence>
<evidence type="ECO:0000313" key="3">
    <source>
        <dbReference type="Proteomes" id="UP001177023"/>
    </source>
</evidence>
<reference evidence="2" key="1">
    <citation type="submission" date="2023-06" db="EMBL/GenBank/DDBJ databases">
        <authorList>
            <person name="Delattre M."/>
        </authorList>
    </citation>
    <scope>NUCLEOTIDE SEQUENCE</scope>
    <source>
        <strain evidence="2">AF72</strain>
    </source>
</reference>
<protein>
    <submittedName>
        <fullName evidence="2">Uncharacterized protein</fullName>
    </submittedName>
</protein>
<dbReference type="EMBL" id="CATQJA010002662">
    <property type="protein sequence ID" value="CAJ0580912.1"/>
    <property type="molecule type" value="Genomic_DNA"/>
</dbReference>
<evidence type="ECO:0000313" key="2">
    <source>
        <dbReference type="EMBL" id="CAJ0580912.1"/>
    </source>
</evidence>
<comment type="caution">
    <text evidence="2">The sequence shown here is derived from an EMBL/GenBank/DDBJ whole genome shotgun (WGS) entry which is preliminary data.</text>
</comment>
<feature type="compositionally biased region" description="Low complexity" evidence="1">
    <location>
        <begin position="95"/>
        <end position="112"/>
    </location>
</feature>
<feature type="compositionally biased region" description="Basic residues" evidence="1">
    <location>
        <begin position="17"/>
        <end position="34"/>
    </location>
</feature>
<feature type="non-terminal residue" evidence="2">
    <location>
        <position position="122"/>
    </location>
</feature>
<proteinExistence type="predicted"/>
<dbReference type="Proteomes" id="UP001177023">
    <property type="component" value="Unassembled WGS sequence"/>
</dbReference>
<organism evidence="2 3">
    <name type="scientific">Mesorhabditis spiculigera</name>
    <dbReference type="NCBI Taxonomy" id="96644"/>
    <lineage>
        <taxon>Eukaryota</taxon>
        <taxon>Metazoa</taxon>
        <taxon>Ecdysozoa</taxon>
        <taxon>Nematoda</taxon>
        <taxon>Chromadorea</taxon>
        <taxon>Rhabditida</taxon>
        <taxon>Rhabditina</taxon>
        <taxon>Rhabditomorpha</taxon>
        <taxon>Rhabditoidea</taxon>
        <taxon>Rhabditidae</taxon>
        <taxon>Mesorhabditinae</taxon>
        <taxon>Mesorhabditis</taxon>
    </lineage>
</organism>
<dbReference type="AlphaFoldDB" id="A0AA36D4H3"/>
<feature type="region of interest" description="Disordered" evidence="1">
    <location>
        <begin position="92"/>
        <end position="122"/>
    </location>
</feature>